<evidence type="ECO:0000313" key="2">
    <source>
        <dbReference type="Proteomes" id="UP001172102"/>
    </source>
</evidence>
<dbReference type="Proteomes" id="UP001172102">
    <property type="component" value="Unassembled WGS sequence"/>
</dbReference>
<name>A0AA40EBR2_9PEZI</name>
<comment type="caution">
    <text evidence="1">The sequence shown here is derived from an EMBL/GenBank/DDBJ whole genome shotgun (WGS) entry which is preliminary data.</text>
</comment>
<keyword evidence="2" id="KW-1185">Reference proteome</keyword>
<evidence type="ECO:0000313" key="1">
    <source>
        <dbReference type="EMBL" id="KAK0731541.1"/>
    </source>
</evidence>
<organism evidence="1 2">
    <name type="scientific">Lasiosphaeris hirsuta</name>
    <dbReference type="NCBI Taxonomy" id="260670"/>
    <lineage>
        <taxon>Eukaryota</taxon>
        <taxon>Fungi</taxon>
        <taxon>Dikarya</taxon>
        <taxon>Ascomycota</taxon>
        <taxon>Pezizomycotina</taxon>
        <taxon>Sordariomycetes</taxon>
        <taxon>Sordariomycetidae</taxon>
        <taxon>Sordariales</taxon>
        <taxon>Lasiosphaeriaceae</taxon>
        <taxon>Lasiosphaeris</taxon>
    </lineage>
</organism>
<dbReference type="EMBL" id="JAUKUA010000001">
    <property type="protein sequence ID" value="KAK0731541.1"/>
    <property type="molecule type" value="Genomic_DNA"/>
</dbReference>
<accession>A0AA40EBR2</accession>
<dbReference type="AlphaFoldDB" id="A0AA40EBR2"/>
<proteinExistence type="predicted"/>
<reference evidence="1" key="1">
    <citation type="submission" date="2023-06" db="EMBL/GenBank/DDBJ databases">
        <title>Genome-scale phylogeny and comparative genomics of the fungal order Sordariales.</title>
        <authorList>
            <consortium name="Lawrence Berkeley National Laboratory"/>
            <person name="Hensen N."/>
            <person name="Bonometti L."/>
            <person name="Westerberg I."/>
            <person name="Brannstrom I.O."/>
            <person name="Guillou S."/>
            <person name="Cros-Aarteil S."/>
            <person name="Calhoun S."/>
            <person name="Haridas S."/>
            <person name="Kuo A."/>
            <person name="Mondo S."/>
            <person name="Pangilinan J."/>
            <person name="Riley R."/>
            <person name="Labutti K."/>
            <person name="Andreopoulos B."/>
            <person name="Lipzen A."/>
            <person name="Chen C."/>
            <person name="Yanf M."/>
            <person name="Daum C."/>
            <person name="Ng V."/>
            <person name="Clum A."/>
            <person name="Steindorff A."/>
            <person name="Ohm R."/>
            <person name="Martin F."/>
            <person name="Silar P."/>
            <person name="Natvig D."/>
            <person name="Lalanne C."/>
            <person name="Gautier V."/>
            <person name="Ament-Velasquez S.L."/>
            <person name="Kruys A."/>
            <person name="Hutchinson M.I."/>
            <person name="Powell A.J."/>
            <person name="Barry K."/>
            <person name="Miller A.N."/>
            <person name="Grigoriev I.V."/>
            <person name="Debuchy R."/>
            <person name="Gladieux P."/>
            <person name="Thoren M.H."/>
            <person name="Johannesson H."/>
        </authorList>
    </citation>
    <scope>NUCLEOTIDE SEQUENCE</scope>
    <source>
        <strain evidence="1">SMH4607-1</strain>
    </source>
</reference>
<protein>
    <submittedName>
        <fullName evidence="1">Uncharacterized protein</fullName>
    </submittedName>
</protein>
<gene>
    <name evidence="1" type="ORF">B0H67DRAFT_77850</name>
</gene>
<sequence>MHAIVRTAYSWSANGEILALFGPSHGPGMGKMLHGISDKAGWDKSIRRSLWEIHGWHTQYGHQSRTGRGQGRQACITSYLAHTIAKCAAGTPPRRRLIRTLSEISDRPISTACPSKYGRHPWMCTVYIYTYTSYICSRVHDSTQSLSCTALPAAVLLSFSPSPGGPLARWVFRSHRALFQRRARPRSVASPLFSPPGPK</sequence>